<dbReference type="EMBL" id="ML992717">
    <property type="protein sequence ID" value="KAF2206604.1"/>
    <property type="molecule type" value="Genomic_DNA"/>
</dbReference>
<protein>
    <recommendedName>
        <fullName evidence="7">Major facilitator superfamily (MFS) profile domain-containing protein</fullName>
    </recommendedName>
</protein>
<dbReference type="Proteomes" id="UP000799539">
    <property type="component" value="Unassembled WGS sequence"/>
</dbReference>
<dbReference type="PROSITE" id="PS50850">
    <property type="entry name" value="MFS"/>
    <property type="match status" value="1"/>
</dbReference>
<dbReference type="GO" id="GO:0022857">
    <property type="term" value="F:transmembrane transporter activity"/>
    <property type="evidence" value="ECO:0007669"/>
    <property type="project" value="InterPro"/>
</dbReference>
<accession>A0A6A6EZT3</accession>
<keyword evidence="2" id="KW-0813">Transport</keyword>
<dbReference type="InterPro" id="IPR020846">
    <property type="entry name" value="MFS_dom"/>
</dbReference>
<sequence length="469" mass="49327">MGPSKGGKPAGVEWRSSEGFILATAAISLFTDTFLYGLIVPVSPFLLEKDAGIPHSQIQTYTSAMLAAYAGATVLASPLSGILADRTPSRRGLFLFALLCLMAATILLFLSRTIVIMVLARVLQGISCAFVWTMAMVICLDTVGADKMGRALGMIFSAVQVGTLVAPVIGGVLYKASGMRGVMALALALLSIDLVMRLFAIEKKTAQEAGWVSKGEGGTNVHASEGGPHEEQPLLHKKDEMDEQYKLSDHQPWIVNAIPYLACLSDPSLLTALLGSTIHGILIGSFDSTIATVAQSFFAFDSSQAGLLYLPIGLAGLVSSPITGWAVDRHGTKKAAVSCFATMVPVLVLLRLVQPGGAHQIILYVVLLSFAGIGLSGCAAPALVEGGNIIENYHKANPTFFGENGPYAMVYGVNGAVFNAGMTIGPTVAGWLKETIGYGNMNLVLAGVSGLTALLCFIYLGNRPRRATE</sequence>
<evidence type="ECO:0000256" key="2">
    <source>
        <dbReference type="ARBA" id="ARBA00022448"/>
    </source>
</evidence>
<evidence type="ECO:0000256" key="1">
    <source>
        <dbReference type="ARBA" id="ARBA00004141"/>
    </source>
</evidence>
<dbReference type="InterPro" id="IPR011701">
    <property type="entry name" value="MFS"/>
</dbReference>
<feature type="transmembrane region" description="Helical" evidence="6">
    <location>
        <begin position="180"/>
        <end position="200"/>
    </location>
</feature>
<evidence type="ECO:0000256" key="5">
    <source>
        <dbReference type="ARBA" id="ARBA00023136"/>
    </source>
</evidence>
<feature type="transmembrane region" description="Helical" evidence="6">
    <location>
        <begin position="152"/>
        <end position="174"/>
    </location>
</feature>
<dbReference type="SUPFAM" id="SSF103473">
    <property type="entry name" value="MFS general substrate transporter"/>
    <property type="match status" value="1"/>
</dbReference>
<feature type="transmembrane region" description="Helical" evidence="6">
    <location>
        <begin position="335"/>
        <end position="354"/>
    </location>
</feature>
<keyword evidence="9" id="KW-1185">Reference proteome</keyword>
<dbReference type="Pfam" id="PF07690">
    <property type="entry name" value="MFS_1"/>
    <property type="match status" value="1"/>
</dbReference>
<organism evidence="8 9">
    <name type="scientific">Cercospora zeae-maydis SCOH1-5</name>
    <dbReference type="NCBI Taxonomy" id="717836"/>
    <lineage>
        <taxon>Eukaryota</taxon>
        <taxon>Fungi</taxon>
        <taxon>Dikarya</taxon>
        <taxon>Ascomycota</taxon>
        <taxon>Pezizomycotina</taxon>
        <taxon>Dothideomycetes</taxon>
        <taxon>Dothideomycetidae</taxon>
        <taxon>Mycosphaerellales</taxon>
        <taxon>Mycosphaerellaceae</taxon>
        <taxon>Cercospora</taxon>
    </lineage>
</organism>
<dbReference type="InterPro" id="IPR036259">
    <property type="entry name" value="MFS_trans_sf"/>
</dbReference>
<feature type="transmembrane region" description="Helical" evidence="6">
    <location>
        <begin position="116"/>
        <end position="140"/>
    </location>
</feature>
<feature type="transmembrane region" description="Helical" evidence="6">
    <location>
        <begin position="361"/>
        <end position="384"/>
    </location>
</feature>
<keyword evidence="5 6" id="KW-0472">Membrane</keyword>
<dbReference type="PANTHER" id="PTHR23506">
    <property type="entry name" value="GH10249P"/>
    <property type="match status" value="1"/>
</dbReference>
<feature type="transmembrane region" description="Helical" evidence="6">
    <location>
        <begin position="60"/>
        <end position="80"/>
    </location>
</feature>
<feature type="transmembrane region" description="Helical" evidence="6">
    <location>
        <begin position="92"/>
        <end position="110"/>
    </location>
</feature>
<dbReference type="AlphaFoldDB" id="A0A6A6EZT3"/>
<gene>
    <name evidence="8" type="ORF">CERZMDRAFT_52875</name>
</gene>
<evidence type="ECO:0000313" key="9">
    <source>
        <dbReference type="Proteomes" id="UP000799539"/>
    </source>
</evidence>
<evidence type="ECO:0000256" key="4">
    <source>
        <dbReference type="ARBA" id="ARBA00022989"/>
    </source>
</evidence>
<evidence type="ECO:0000256" key="6">
    <source>
        <dbReference type="SAM" id="Phobius"/>
    </source>
</evidence>
<dbReference type="Gene3D" id="1.20.1250.20">
    <property type="entry name" value="MFS general substrate transporter like domains"/>
    <property type="match status" value="2"/>
</dbReference>
<reference evidence="8" key="1">
    <citation type="journal article" date="2020" name="Stud. Mycol.">
        <title>101 Dothideomycetes genomes: a test case for predicting lifestyles and emergence of pathogens.</title>
        <authorList>
            <person name="Haridas S."/>
            <person name="Albert R."/>
            <person name="Binder M."/>
            <person name="Bloem J."/>
            <person name="Labutti K."/>
            <person name="Salamov A."/>
            <person name="Andreopoulos B."/>
            <person name="Baker S."/>
            <person name="Barry K."/>
            <person name="Bills G."/>
            <person name="Bluhm B."/>
            <person name="Cannon C."/>
            <person name="Castanera R."/>
            <person name="Culley D."/>
            <person name="Daum C."/>
            <person name="Ezra D."/>
            <person name="Gonzalez J."/>
            <person name="Henrissat B."/>
            <person name="Kuo A."/>
            <person name="Liang C."/>
            <person name="Lipzen A."/>
            <person name="Lutzoni F."/>
            <person name="Magnuson J."/>
            <person name="Mondo S."/>
            <person name="Nolan M."/>
            <person name="Ohm R."/>
            <person name="Pangilinan J."/>
            <person name="Park H.-J."/>
            <person name="Ramirez L."/>
            <person name="Alfaro M."/>
            <person name="Sun H."/>
            <person name="Tritt A."/>
            <person name="Yoshinaga Y."/>
            <person name="Zwiers L.-H."/>
            <person name="Turgeon B."/>
            <person name="Goodwin S."/>
            <person name="Spatafora J."/>
            <person name="Crous P."/>
            <person name="Grigoriev I."/>
        </authorList>
    </citation>
    <scope>NUCLEOTIDE SEQUENCE</scope>
    <source>
        <strain evidence="8">SCOH1-5</strain>
    </source>
</reference>
<evidence type="ECO:0000256" key="3">
    <source>
        <dbReference type="ARBA" id="ARBA00022692"/>
    </source>
</evidence>
<feature type="transmembrane region" description="Helical" evidence="6">
    <location>
        <begin position="441"/>
        <end position="460"/>
    </location>
</feature>
<evidence type="ECO:0000313" key="8">
    <source>
        <dbReference type="EMBL" id="KAF2206604.1"/>
    </source>
</evidence>
<dbReference type="OrthoDB" id="5086884at2759"/>
<dbReference type="GO" id="GO:0016020">
    <property type="term" value="C:membrane"/>
    <property type="evidence" value="ECO:0007669"/>
    <property type="project" value="UniProtKB-SubCell"/>
</dbReference>
<name>A0A6A6EZT3_9PEZI</name>
<dbReference type="CDD" id="cd17325">
    <property type="entry name" value="MFS_MdtG_SLC18_like"/>
    <property type="match status" value="1"/>
</dbReference>
<keyword evidence="3 6" id="KW-0812">Transmembrane</keyword>
<dbReference type="InterPro" id="IPR050930">
    <property type="entry name" value="MFS_Vesicular_Transporter"/>
</dbReference>
<feature type="transmembrane region" description="Helical" evidence="6">
    <location>
        <begin position="306"/>
        <end position="323"/>
    </location>
</feature>
<feature type="transmembrane region" description="Helical" evidence="6">
    <location>
        <begin position="20"/>
        <end position="40"/>
    </location>
</feature>
<dbReference type="PANTHER" id="PTHR23506:SF37">
    <property type="entry name" value="MAJOR FACILITATOR SUPERFAMILY (MFS) PROFILE DOMAIN-CONTAINING PROTEIN"/>
    <property type="match status" value="1"/>
</dbReference>
<comment type="subcellular location">
    <subcellularLocation>
        <location evidence="1">Membrane</location>
        <topology evidence="1">Multi-pass membrane protein</topology>
    </subcellularLocation>
</comment>
<proteinExistence type="predicted"/>
<evidence type="ECO:0000259" key="7">
    <source>
        <dbReference type="PROSITE" id="PS50850"/>
    </source>
</evidence>
<keyword evidence="4 6" id="KW-1133">Transmembrane helix</keyword>
<feature type="domain" description="Major facilitator superfamily (MFS) profile" evidence="7">
    <location>
        <begin position="21"/>
        <end position="464"/>
    </location>
</feature>